<accession>A0A6J5ZE19</accession>
<name>A0A6J5ZE19_9ZZZZ</name>
<reference evidence="4" key="1">
    <citation type="submission" date="2020-05" db="EMBL/GenBank/DDBJ databases">
        <authorList>
            <person name="Chiriac C."/>
            <person name="Salcher M."/>
            <person name="Ghai R."/>
            <person name="Kavagutti S V."/>
        </authorList>
    </citation>
    <scope>NUCLEOTIDE SEQUENCE</scope>
</reference>
<evidence type="ECO:0000313" key="4">
    <source>
        <dbReference type="EMBL" id="CAB4339638.1"/>
    </source>
</evidence>
<dbReference type="Pfam" id="PF00884">
    <property type="entry name" value="Sulfatase"/>
    <property type="match status" value="1"/>
</dbReference>
<dbReference type="PANTHER" id="PTHR42693">
    <property type="entry name" value="ARYLSULFATASE FAMILY MEMBER"/>
    <property type="match status" value="1"/>
</dbReference>
<proteinExistence type="inferred from homology"/>
<dbReference type="GO" id="GO:0004065">
    <property type="term" value="F:arylsulfatase activity"/>
    <property type="evidence" value="ECO:0007669"/>
    <property type="project" value="TreeGrafter"/>
</dbReference>
<dbReference type="Gene3D" id="3.40.720.10">
    <property type="entry name" value="Alkaline Phosphatase, subunit A"/>
    <property type="match status" value="1"/>
</dbReference>
<gene>
    <name evidence="4" type="ORF">UFOPK3547_00463</name>
</gene>
<dbReference type="InterPro" id="IPR000917">
    <property type="entry name" value="Sulfatase_N"/>
</dbReference>
<dbReference type="AlphaFoldDB" id="A0A6J5ZE19"/>
<evidence type="ECO:0000256" key="2">
    <source>
        <dbReference type="ARBA" id="ARBA00022801"/>
    </source>
</evidence>
<comment type="similarity">
    <text evidence="1">Belongs to the sulfatase family.</text>
</comment>
<organism evidence="4">
    <name type="scientific">freshwater metagenome</name>
    <dbReference type="NCBI Taxonomy" id="449393"/>
    <lineage>
        <taxon>unclassified sequences</taxon>
        <taxon>metagenomes</taxon>
        <taxon>ecological metagenomes</taxon>
    </lineage>
</organism>
<dbReference type="PANTHER" id="PTHR42693:SF53">
    <property type="entry name" value="ENDO-4-O-SULFATASE"/>
    <property type="match status" value="1"/>
</dbReference>
<protein>
    <submittedName>
        <fullName evidence="4">Unannotated protein</fullName>
    </submittedName>
</protein>
<dbReference type="InterPro" id="IPR017850">
    <property type="entry name" value="Alkaline_phosphatase_core_sf"/>
</dbReference>
<sequence>MRALLAAAALAALLASTATAAAATPPPVVMLVMDEFSAPSLEGADGALSAKRFPNLADFAKSATWYPRASTSGDLTMRAVPSLLSGNAVELPSQAQRNLYSMLRPTHRLIRFEGYSVLDSLCSFCAAPPKPAMRLGGVMIRGVDEQATSVRGTLGAIRELRRKTSRPPLWTAHVVLPHAPYRFLPDGDQVLQTTLSRNPGVGDDKAWGPEPHLPVLSQQRFLLQAAYTDRLIGELKRDLIRGGWWDKAIVIIAADHGSSFHPNTHRRFISEESFSDIANVPLLIKYPGQSSAVVDRGSAQLIDVLPTVASVTGSPLGGPSDGLDLTGPRPQRDVRIYGGHGLGWISKSWDQFTAQRQMEVDEWNARFPGNVAATWIGPRASLRGRRVRDLAVKSSSRASARIEMADGWRDVKPGSGWIPVLVGAVLKGVPAGSPLVASLNGRIVTSGYSYRNGNRTEATLLLPASKLHRGHNQVRLLLADGSLTQLAATR</sequence>
<dbReference type="SUPFAM" id="SSF53649">
    <property type="entry name" value="Alkaline phosphatase-like"/>
    <property type="match status" value="1"/>
</dbReference>
<keyword evidence="2" id="KW-0378">Hydrolase</keyword>
<feature type="domain" description="Sulfatase N-terminal" evidence="3">
    <location>
        <begin position="158"/>
        <end position="313"/>
    </location>
</feature>
<evidence type="ECO:0000256" key="1">
    <source>
        <dbReference type="ARBA" id="ARBA00008779"/>
    </source>
</evidence>
<evidence type="ECO:0000259" key="3">
    <source>
        <dbReference type="Pfam" id="PF00884"/>
    </source>
</evidence>
<dbReference type="InterPro" id="IPR050738">
    <property type="entry name" value="Sulfatase"/>
</dbReference>
<dbReference type="EMBL" id="CAESAN010000026">
    <property type="protein sequence ID" value="CAB4339638.1"/>
    <property type="molecule type" value="Genomic_DNA"/>
</dbReference>